<evidence type="ECO:0000256" key="3">
    <source>
        <dbReference type="ARBA" id="ARBA00022723"/>
    </source>
</evidence>
<accession>A0AAE7D503</accession>
<organism evidence="6 7">
    <name type="scientific">Chitinophaga oryzae</name>
    <dbReference type="NCBI Taxonomy" id="2725414"/>
    <lineage>
        <taxon>Bacteria</taxon>
        <taxon>Pseudomonadati</taxon>
        <taxon>Bacteroidota</taxon>
        <taxon>Chitinophagia</taxon>
        <taxon>Chitinophagales</taxon>
        <taxon>Chitinophagaceae</taxon>
        <taxon>Chitinophaga</taxon>
    </lineage>
</organism>
<dbReference type="GO" id="GO:0004427">
    <property type="term" value="F:inorganic diphosphate phosphatase activity"/>
    <property type="evidence" value="ECO:0007669"/>
    <property type="project" value="UniProtKB-EC"/>
</dbReference>
<proteinExistence type="predicted"/>
<dbReference type="EMBL" id="CP051205">
    <property type="protein sequence ID" value="QJB30073.1"/>
    <property type="molecule type" value="Genomic_DNA"/>
</dbReference>
<dbReference type="Gene3D" id="3.90.80.10">
    <property type="entry name" value="Inorganic pyrophosphatase"/>
    <property type="match status" value="1"/>
</dbReference>
<dbReference type="GO" id="GO:0000287">
    <property type="term" value="F:magnesium ion binding"/>
    <property type="evidence" value="ECO:0007669"/>
    <property type="project" value="InterPro"/>
</dbReference>
<dbReference type="PANTHER" id="PTHR10286">
    <property type="entry name" value="INORGANIC PYROPHOSPHATASE"/>
    <property type="match status" value="1"/>
</dbReference>
<name>A0AAE7D503_9BACT</name>
<evidence type="ECO:0000313" key="6">
    <source>
        <dbReference type="EMBL" id="QJB30073.1"/>
    </source>
</evidence>
<evidence type="ECO:0000313" key="7">
    <source>
        <dbReference type="Proteomes" id="UP000502421"/>
    </source>
</evidence>
<evidence type="ECO:0000256" key="1">
    <source>
        <dbReference type="ARBA" id="ARBA00001946"/>
    </source>
</evidence>
<dbReference type="GO" id="GO:0006796">
    <property type="term" value="P:phosphate-containing compound metabolic process"/>
    <property type="evidence" value="ECO:0007669"/>
    <property type="project" value="InterPro"/>
</dbReference>
<reference evidence="7" key="1">
    <citation type="submission" date="2020-04" db="EMBL/GenBank/DDBJ databases">
        <authorList>
            <person name="Kittiwongwattana C."/>
        </authorList>
    </citation>
    <scope>NUCLEOTIDE SEQUENCE [LARGE SCALE GENOMIC DNA]</scope>
    <source>
        <strain evidence="7">1310</strain>
    </source>
</reference>
<dbReference type="AlphaFoldDB" id="A0AAE7D503"/>
<sequence>MDKTAVKVVIETPRGSTEKYDYDKKSGYFLLKKILPAGMVFPYDFGFIPGTRGEDGDPLDIMVLSEFRSFPGCMMECRLLGAIIAEQGKEKQKKVRNDRYLAVPICSGAFQYLHDIDQLPPEMIVQLEDFFINYNKAEGKVFQPHGLMNADGAFKEIKANSSRQKGK</sequence>
<dbReference type="InterPro" id="IPR036649">
    <property type="entry name" value="Pyrophosphatase_sf"/>
</dbReference>
<evidence type="ECO:0000256" key="4">
    <source>
        <dbReference type="ARBA" id="ARBA00022801"/>
    </source>
</evidence>
<protein>
    <recommendedName>
        <fullName evidence="2">inorganic diphosphatase</fullName>
        <ecNumber evidence="2">3.6.1.1</ecNumber>
    </recommendedName>
</protein>
<dbReference type="Proteomes" id="UP000502421">
    <property type="component" value="Chromosome"/>
</dbReference>
<dbReference type="EC" id="3.6.1.1" evidence="2"/>
<dbReference type="PROSITE" id="PS00387">
    <property type="entry name" value="PPASE"/>
    <property type="match status" value="1"/>
</dbReference>
<evidence type="ECO:0000256" key="2">
    <source>
        <dbReference type="ARBA" id="ARBA00012146"/>
    </source>
</evidence>
<dbReference type="SUPFAM" id="SSF50324">
    <property type="entry name" value="Inorganic pyrophosphatase"/>
    <property type="match status" value="1"/>
</dbReference>
<dbReference type="InterPro" id="IPR008162">
    <property type="entry name" value="Pyrophosphatase"/>
</dbReference>
<dbReference type="KEGG" id="coy:HF329_01615"/>
<evidence type="ECO:0000256" key="5">
    <source>
        <dbReference type="ARBA" id="ARBA00022842"/>
    </source>
</evidence>
<keyword evidence="3" id="KW-0479">Metal-binding</keyword>
<keyword evidence="5" id="KW-0460">Magnesium</keyword>
<gene>
    <name evidence="6" type="ORF">HF329_01615</name>
</gene>
<dbReference type="Pfam" id="PF00719">
    <property type="entry name" value="Pyrophosphatase"/>
    <property type="match status" value="1"/>
</dbReference>
<dbReference type="RefSeq" id="WP_168802359.1">
    <property type="nucleotide sequence ID" value="NZ_CP051205.1"/>
</dbReference>
<dbReference type="GO" id="GO:0005737">
    <property type="term" value="C:cytoplasm"/>
    <property type="evidence" value="ECO:0007669"/>
    <property type="project" value="InterPro"/>
</dbReference>
<keyword evidence="4" id="KW-0378">Hydrolase</keyword>
<comment type="cofactor">
    <cofactor evidence="1">
        <name>Mg(2+)</name>
        <dbReference type="ChEBI" id="CHEBI:18420"/>
    </cofactor>
</comment>